<evidence type="ECO:0000256" key="2">
    <source>
        <dbReference type="SAM" id="SignalP"/>
    </source>
</evidence>
<dbReference type="GeneID" id="85392472"/>
<comment type="caution">
    <text evidence="3">The sequence shown here is derived from an EMBL/GenBank/DDBJ whole genome shotgun (WGS) entry which is preliminary data.</text>
</comment>
<proteinExistence type="predicted"/>
<reference evidence="3" key="1">
    <citation type="submission" date="2021-12" db="EMBL/GenBank/DDBJ databases">
        <title>Comparative genomics, transcriptomics and evolutionary studies reveal genomic signatures of adaptation to plant cell wall in hemibiotrophic fungi.</title>
        <authorList>
            <consortium name="DOE Joint Genome Institute"/>
            <person name="Baroncelli R."/>
            <person name="Diaz J.F."/>
            <person name="Benocci T."/>
            <person name="Peng M."/>
            <person name="Battaglia E."/>
            <person name="Haridas S."/>
            <person name="Andreopoulos W."/>
            <person name="Labutti K."/>
            <person name="Pangilinan J."/>
            <person name="Floch G.L."/>
            <person name="Makela M.R."/>
            <person name="Henrissat B."/>
            <person name="Grigoriev I.V."/>
            <person name="Crouch J.A."/>
            <person name="De Vries R.P."/>
            <person name="Sukno S.A."/>
            <person name="Thon M.R."/>
        </authorList>
    </citation>
    <scope>NUCLEOTIDE SEQUENCE</scope>
    <source>
        <strain evidence="3">CBS 112980</strain>
    </source>
</reference>
<feature type="compositionally biased region" description="Polar residues" evidence="1">
    <location>
        <begin position="52"/>
        <end position="70"/>
    </location>
</feature>
<name>A0AAD8XD21_GLOAC</name>
<sequence length="70" mass="7292">MWPGLGWTGAHLTAWRGAVVVCAIGIQAARSSVTGSGLGYYRPAEPLHASVRTPSTTKDLAQDLSGNVQV</sequence>
<accession>A0AAD8XD21</accession>
<feature type="region of interest" description="Disordered" evidence="1">
    <location>
        <begin position="51"/>
        <end position="70"/>
    </location>
</feature>
<gene>
    <name evidence="3" type="ORF">BDZ83DRAFT_626583</name>
</gene>
<keyword evidence="4" id="KW-1185">Reference proteome</keyword>
<evidence type="ECO:0000313" key="3">
    <source>
        <dbReference type="EMBL" id="KAK1723254.1"/>
    </source>
</evidence>
<keyword evidence="2" id="KW-0732">Signal</keyword>
<dbReference type="EMBL" id="JAHMHS010000067">
    <property type="protein sequence ID" value="KAK1723254.1"/>
    <property type="molecule type" value="Genomic_DNA"/>
</dbReference>
<evidence type="ECO:0000313" key="4">
    <source>
        <dbReference type="Proteomes" id="UP001244207"/>
    </source>
</evidence>
<feature type="chain" id="PRO_5041955492" description="Secreted protein" evidence="2">
    <location>
        <begin position="32"/>
        <end position="70"/>
    </location>
</feature>
<evidence type="ECO:0000256" key="1">
    <source>
        <dbReference type="SAM" id="MobiDB-lite"/>
    </source>
</evidence>
<dbReference type="Proteomes" id="UP001244207">
    <property type="component" value="Unassembled WGS sequence"/>
</dbReference>
<feature type="signal peptide" evidence="2">
    <location>
        <begin position="1"/>
        <end position="31"/>
    </location>
</feature>
<evidence type="ECO:0008006" key="5">
    <source>
        <dbReference type="Google" id="ProtNLM"/>
    </source>
</evidence>
<dbReference type="RefSeq" id="XP_060363309.1">
    <property type="nucleotide sequence ID" value="XM_060508573.1"/>
</dbReference>
<protein>
    <recommendedName>
        <fullName evidence="5">Secreted protein</fullName>
    </recommendedName>
</protein>
<dbReference type="AlphaFoldDB" id="A0AAD8XD21"/>
<organism evidence="3 4">
    <name type="scientific">Glomerella acutata</name>
    <name type="common">Colletotrichum acutatum</name>
    <dbReference type="NCBI Taxonomy" id="27357"/>
    <lineage>
        <taxon>Eukaryota</taxon>
        <taxon>Fungi</taxon>
        <taxon>Dikarya</taxon>
        <taxon>Ascomycota</taxon>
        <taxon>Pezizomycotina</taxon>
        <taxon>Sordariomycetes</taxon>
        <taxon>Hypocreomycetidae</taxon>
        <taxon>Glomerellales</taxon>
        <taxon>Glomerellaceae</taxon>
        <taxon>Colletotrichum</taxon>
        <taxon>Colletotrichum acutatum species complex</taxon>
    </lineage>
</organism>